<dbReference type="EMBL" id="NIVC01000459">
    <property type="protein sequence ID" value="PAA82682.1"/>
    <property type="molecule type" value="Genomic_DNA"/>
</dbReference>
<dbReference type="SUPFAM" id="SSF103196">
    <property type="entry name" value="Roadblock/LC7 domain"/>
    <property type="match status" value="1"/>
</dbReference>
<name>A0A267GBQ5_9PLAT</name>
<dbReference type="Proteomes" id="UP000215902">
    <property type="component" value="Unassembled WGS sequence"/>
</dbReference>
<dbReference type="GO" id="GO:0043066">
    <property type="term" value="P:negative regulation of apoptotic process"/>
    <property type="evidence" value="ECO:0007669"/>
    <property type="project" value="InterPro"/>
</dbReference>
<evidence type="ECO:0000256" key="2">
    <source>
        <dbReference type="ARBA" id="ARBA00004496"/>
    </source>
</evidence>
<comment type="caution">
    <text evidence="7">The sequence shown here is derived from an EMBL/GenBank/DDBJ whole genome shotgun (WGS) entry which is preliminary data.</text>
</comment>
<dbReference type="PANTHER" id="PTHR13342">
    <property type="entry name" value="RAGULATOR COMPLEX PROTEIN LAMTOR5"/>
    <property type="match status" value="1"/>
</dbReference>
<dbReference type="GO" id="GO:0005085">
    <property type="term" value="F:guanyl-nucleotide exchange factor activity"/>
    <property type="evidence" value="ECO:0007669"/>
    <property type="project" value="TreeGrafter"/>
</dbReference>
<dbReference type="AlphaFoldDB" id="A0A267GBQ5"/>
<dbReference type="PANTHER" id="PTHR13342:SF2">
    <property type="entry name" value="RAGULATOR COMPLEX PROTEIN LAMTOR5"/>
    <property type="match status" value="1"/>
</dbReference>
<organism evidence="7 8">
    <name type="scientific">Macrostomum lignano</name>
    <dbReference type="NCBI Taxonomy" id="282301"/>
    <lineage>
        <taxon>Eukaryota</taxon>
        <taxon>Metazoa</taxon>
        <taxon>Spiralia</taxon>
        <taxon>Lophotrochozoa</taxon>
        <taxon>Platyhelminthes</taxon>
        <taxon>Rhabditophora</taxon>
        <taxon>Macrostomorpha</taxon>
        <taxon>Macrostomida</taxon>
        <taxon>Macrostomidae</taxon>
        <taxon>Macrostomum</taxon>
    </lineage>
</organism>
<dbReference type="GO" id="GO:0005764">
    <property type="term" value="C:lysosome"/>
    <property type="evidence" value="ECO:0007669"/>
    <property type="project" value="UniProtKB-SubCell"/>
</dbReference>
<evidence type="ECO:0000256" key="1">
    <source>
        <dbReference type="ARBA" id="ARBA00004371"/>
    </source>
</evidence>
<comment type="similarity">
    <text evidence="3">Belongs to the LAMTOR5 family.</text>
</comment>
<dbReference type="InterPro" id="IPR024135">
    <property type="entry name" value="LAMTOR5"/>
</dbReference>
<dbReference type="Pfam" id="PF16672">
    <property type="entry name" value="LAMTOR5"/>
    <property type="match status" value="1"/>
</dbReference>
<sequence>IFKQAQTMEKQLKSQLDTVMNTEGVVAVLAVDSRGLPLASKGAVSGDISGAVKSLADHATALAREASSSSSGPRVTAVSVNTDSMCMLVSQAPDVGSGVTTAVFKFNT</sequence>
<protein>
    <recommendedName>
        <fullName evidence="6">Late endosomal/lysosomal adaptor and MAPK and MTOR activator 5</fullName>
    </recommendedName>
</protein>
<evidence type="ECO:0000313" key="8">
    <source>
        <dbReference type="Proteomes" id="UP000215902"/>
    </source>
</evidence>
<dbReference type="Gene3D" id="3.30.450.30">
    <property type="entry name" value="Dynein light chain 2a, cytoplasmic"/>
    <property type="match status" value="1"/>
</dbReference>
<feature type="non-terminal residue" evidence="7">
    <location>
        <position position="1"/>
    </location>
</feature>
<dbReference type="GO" id="GO:0071986">
    <property type="term" value="C:Ragulator complex"/>
    <property type="evidence" value="ECO:0007669"/>
    <property type="project" value="InterPro"/>
</dbReference>
<dbReference type="GO" id="GO:0071230">
    <property type="term" value="P:cellular response to amino acid stimulus"/>
    <property type="evidence" value="ECO:0007669"/>
    <property type="project" value="TreeGrafter"/>
</dbReference>
<evidence type="ECO:0000313" key="7">
    <source>
        <dbReference type="EMBL" id="PAA82682.1"/>
    </source>
</evidence>
<gene>
    <name evidence="7" type="ORF">BOX15_Mlig016668g3</name>
</gene>
<evidence type="ECO:0000256" key="6">
    <source>
        <dbReference type="ARBA" id="ARBA00032692"/>
    </source>
</evidence>
<proteinExistence type="inferred from homology"/>
<keyword evidence="8" id="KW-1185">Reference proteome</keyword>
<dbReference type="GO" id="GO:1904263">
    <property type="term" value="P:positive regulation of TORC1 signaling"/>
    <property type="evidence" value="ECO:0007669"/>
    <property type="project" value="TreeGrafter"/>
</dbReference>
<evidence type="ECO:0000256" key="3">
    <source>
        <dbReference type="ARBA" id="ARBA00007795"/>
    </source>
</evidence>
<evidence type="ECO:0000256" key="4">
    <source>
        <dbReference type="ARBA" id="ARBA00022490"/>
    </source>
</evidence>
<comment type="subcellular location">
    <subcellularLocation>
        <location evidence="2">Cytoplasm</location>
    </subcellularLocation>
    <subcellularLocation>
        <location evidence="1">Lysosome</location>
    </subcellularLocation>
</comment>
<reference evidence="7 8" key="1">
    <citation type="submission" date="2017-06" db="EMBL/GenBank/DDBJ databases">
        <title>A platform for efficient transgenesis in Macrostomum lignano, a flatworm model organism for stem cell research.</title>
        <authorList>
            <person name="Berezikov E."/>
        </authorList>
    </citation>
    <scope>NUCLEOTIDE SEQUENCE [LARGE SCALE GENOMIC DNA]</scope>
    <source>
        <strain evidence="7">DV1</strain>
        <tissue evidence="7">Whole organism</tissue>
    </source>
</reference>
<keyword evidence="4" id="KW-0963">Cytoplasm</keyword>
<evidence type="ECO:0000256" key="5">
    <source>
        <dbReference type="ARBA" id="ARBA00023228"/>
    </source>
</evidence>
<keyword evidence="5" id="KW-0458">Lysosome</keyword>
<accession>A0A267GBQ5</accession>